<dbReference type="PANTHER" id="PTHR36930">
    <property type="entry name" value="METAL-SULFUR CLUSTER BIOSYNTHESIS PROTEINS YUAD-RELATED"/>
    <property type="match status" value="1"/>
</dbReference>
<reference evidence="2 3" key="1">
    <citation type="submission" date="2018-02" db="EMBL/GenBank/DDBJ databases">
        <title>Genome sequence of Desulfovibrio carbinolicus DSM 3852.</title>
        <authorList>
            <person name="Wilbanks E."/>
            <person name="Skennerton C.T."/>
            <person name="Orphan V.J."/>
        </authorList>
    </citation>
    <scope>NUCLEOTIDE SEQUENCE [LARGE SCALE GENOMIC DNA]</scope>
    <source>
        <strain evidence="2 3">DSM 3852</strain>
    </source>
</reference>
<dbReference type="OrthoDB" id="9784492at2"/>
<dbReference type="GO" id="GO:0030151">
    <property type="term" value="F:molybdenum ion binding"/>
    <property type="evidence" value="ECO:0007669"/>
    <property type="project" value="InterPro"/>
</dbReference>
<protein>
    <submittedName>
        <fullName evidence="2">MOSC domain-containing protein</fullName>
    </submittedName>
</protein>
<accession>A0A4P6HX78</accession>
<dbReference type="InterPro" id="IPR011037">
    <property type="entry name" value="Pyrv_Knase-like_insert_dom_sf"/>
</dbReference>
<dbReference type="PANTHER" id="PTHR36930:SF1">
    <property type="entry name" value="MOSC DOMAIN-CONTAINING PROTEIN"/>
    <property type="match status" value="1"/>
</dbReference>
<dbReference type="InterPro" id="IPR052716">
    <property type="entry name" value="MOSC_domain"/>
</dbReference>
<gene>
    <name evidence="2" type="ORF">C3Y92_00775</name>
</gene>
<dbReference type="KEGG" id="dcb:C3Y92_00775"/>
<organism evidence="2 3">
    <name type="scientific">Solidesulfovibrio carbinolicus</name>
    <dbReference type="NCBI Taxonomy" id="296842"/>
    <lineage>
        <taxon>Bacteria</taxon>
        <taxon>Pseudomonadati</taxon>
        <taxon>Thermodesulfobacteriota</taxon>
        <taxon>Desulfovibrionia</taxon>
        <taxon>Desulfovibrionales</taxon>
        <taxon>Desulfovibrionaceae</taxon>
        <taxon>Solidesulfovibrio</taxon>
    </lineage>
</organism>
<dbReference type="PROSITE" id="PS51340">
    <property type="entry name" value="MOSC"/>
    <property type="match status" value="1"/>
</dbReference>
<sequence length="146" mass="15202">MAVVNSVCLSLKKGERKTAVRQATLVADHGIDGDAHAGSPRQVSLLSLDALTRMRQKLDWLAPGDFAENLNVDGLETLDIAVGRRLRVGADVVLEVTAIGKVCHDAGCAIKKAAGTCVMPREGVFAKVLVGGEVTAGDVVAVVEGE</sequence>
<dbReference type="SUPFAM" id="SSF50800">
    <property type="entry name" value="PK beta-barrel domain-like"/>
    <property type="match status" value="1"/>
</dbReference>
<dbReference type="Gene3D" id="2.40.33.20">
    <property type="entry name" value="PK beta-barrel domain-like"/>
    <property type="match status" value="1"/>
</dbReference>
<dbReference type="InterPro" id="IPR005302">
    <property type="entry name" value="MoCF_Sase_C"/>
</dbReference>
<dbReference type="AlphaFoldDB" id="A0A4P6HX78"/>
<dbReference type="EMBL" id="CP026538">
    <property type="protein sequence ID" value="QAZ65849.1"/>
    <property type="molecule type" value="Genomic_DNA"/>
</dbReference>
<evidence type="ECO:0000313" key="3">
    <source>
        <dbReference type="Proteomes" id="UP000293296"/>
    </source>
</evidence>
<name>A0A4P6HX78_9BACT</name>
<dbReference type="Pfam" id="PF03473">
    <property type="entry name" value="MOSC"/>
    <property type="match status" value="1"/>
</dbReference>
<dbReference type="GO" id="GO:0030170">
    <property type="term" value="F:pyridoxal phosphate binding"/>
    <property type="evidence" value="ECO:0007669"/>
    <property type="project" value="InterPro"/>
</dbReference>
<evidence type="ECO:0000313" key="2">
    <source>
        <dbReference type="EMBL" id="QAZ65849.1"/>
    </source>
</evidence>
<dbReference type="GO" id="GO:0003824">
    <property type="term" value="F:catalytic activity"/>
    <property type="evidence" value="ECO:0007669"/>
    <property type="project" value="InterPro"/>
</dbReference>
<keyword evidence="3" id="KW-1185">Reference proteome</keyword>
<dbReference type="Proteomes" id="UP000293296">
    <property type="component" value="Chromosome"/>
</dbReference>
<proteinExistence type="predicted"/>
<evidence type="ECO:0000259" key="1">
    <source>
        <dbReference type="PROSITE" id="PS51340"/>
    </source>
</evidence>
<feature type="domain" description="MOSC" evidence="1">
    <location>
        <begin position="18"/>
        <end position="143"/>
    </location>
</feature>
<dbReference type="RefSeq" id="WP_129348566.1">
    <property type="nucleotide sequence ID" value="NZ_CP026538.1"/>
</dbReference>